<organism evidence="1 2">
    <name type="scientific">Eubacterium callanderi</name>
    <dbReference type="NCBI Taxonomy" id="53442"/>
    <lineage>
        <taxon>Bacteria</taxon>
        <taxon>Bacillati</taxon>
        <taxon>Bacillota</taxon>
        <taxon>Clostridia</taxon>
        <taxon>Eubacteriales</taxon>
        <taxon>Eubacteriaceae</taxon>
        <taxon>Eubacterium</taxon>
    </lineage>
</organism>
<evidence type="ECO:0008006" key="3">
    <source>
        <dbReference type="Google" id="ProtNLM"/>
    </source>
</evidence>
<gene>
    <name evidence="1" type="ordered locus">ELI_1840</name>
</gene>
<evidence type="ECO:0000313" key="2">
    <source>
        <dbReference type="Proteomes" id="UP000006873"/>
    </source>
</evidence>
<keyword evidence="2" id="KW-1185">Reference proteome</keyword>
<dbReference type="KEGG" id="elm:ELI_1840"/>
<protein>
    <recommendedName>
        <fullName evidence="3">4-hydroxythreonine-4-phosphate dehydrogenase</fullName>
    </recommendedName>
</protein>
<dbReference type="EMBL" id="CP002273">
    <property type="protein sequence ID" value="ADO36824.1"/>
    <property type="molecule type" value="Genomic_DNA"/>
</dbReference>
<reference evidence="1 2" key="2">
    <citation type="journal article" date="2011" name="J. Bacteriol.">
        <title>Complete genome sequence of a carbon monoxide-utilizing acetogen, Eubacterium limosum KIST612.</title>
        <authorList>
            <person name="Roh H."/>
            <person name="Ko H.J."/>
            <person name="Kim D."/>
            <person name="Choi D.G."/>
            <person name="Park S."/>
            <person name="Kim S."/>
            <person name="Chang I.S."/>
            <person name="Choi I.G."/>
        </authorList>
    </citation>
    <scope>NUCLEOTIDE SEQUENCE [LARGE SCALE GENOMIC DNA]</scope>
    <source>
        <strain evidence="1 2">KIST612</strain>
    </source>
</reference>
<reference key="1">
    <citation type="submission" date="2010-09" db="EMBL/GenBank/DDBJ databases">
        <authorList>
            <person name="Roh H."/>
            <person name="Ko H.-J."/>
            <person name="Kim D."/>
            <person name="Choi D.G."/>
            <person name="Park S."/>
            <person name="Kim S."/>
            <person name="Kim K.H."/>
            <person name="Chang I.S."/>
            <person name="Choi I.-G."/>
        </authorList>
    </citation>
    <scope>NUCLEOTIDE SEQUENCE</scope>
    <source>
        <strain>KIST612</strain>
    </source>
</reference>
<dbReference type="InterPro" id="IPR011060">
    <property type="entry name" value="RibuloseP-bd_barrel"/>
</dbReference>
<name>E3GK71_9FIRM</name>
<accession>E3GK71</accession>
<proteinExistence type="predicted"/>
<dbReference type="AlphaFoldDB" id="E3GK71"/>
<dbReference type="eggNOG" id="COG2070">
    <property type="taxonomic scope" value="Bacteria"/>
</dbReference>
<sequence length="238" mass="26624">MHRGLARRKRDTKMAKPNLIVMLTHNDVTVKDAYDIFESCKDIDSVQHWGFKNVGLPKDEMKRIVQAMKKAGKTTYLEVVTYDEASCLEAAKTCIDCGFDTLMGTVYYESVHKYLNEHNMTYSPFVGKVSGSPSILEGTNEEIIQNAKDLIAKGITAFDILAYRHVIDGEKLARDFCAAIDAQVAVAGSISDYERIDTMFDIGPWGFTMGSALFTKNFVPDGSFKENLQAVANYMDKK</sequence>
<dbReference type="Proteomes" id="UP000006873">
    <property type="component" value="Chromosome"/>
</dbReference>
<dbReference type="SUPFAM" id="SSF51366">
    <property type="entry name" value="Ribulose-phoshate binding barrel"/>
    <property type="match status" value="1"/>
</dbReference>
<dbReference type="HOGENOM" id="CLU_109230_0_0_9"/>
<evidence type="ECO:0000313" key="1">
    <source>
        <dbReference type="EMBL" id="ADO36824.1"/>
    </source>
</evidence>